<name>A0A9D4FGR8_DREPO</name>
<dbReference type="EMBL" id="JAIWYP010000007">
    <property type="protein sequence ID" value="KAH3798789.1"/>
    <property type="molecule type" value="Genomic_DNA"/>
</dbReference>
<proteinExistence type="predicted"/>
<accession>A0A9D4FGR8</accession>
<organism evidence="1 2">
    <name type="scientific">Dreissena polymorpha</name>
    <name type="common">Zebra mussel</name>
    <name type="synonym">Mytilus polymorpha</name>
    <dbReference type="NCBI Taxonomy" id="45954"/>
    <lineage>
        <taxon>Eukaryota</taxon>
        <taxon>Metazoa</taxon>
        <taxon>Spiralia</taxon>
        <taxon>Lophotrochozoa</taxon>
        <taxon>Mollusca</taxon>
        <taxon>Bivalvia</taxon>
        <taxon>Autobranchia</taxon>
        <taxon>Heteroconchia</taxon>
        <taxon>Euheterodonta</taxon>
        <taxon>Imparidentia</taxon>
        <taxon>Neoheterodontei</taxon>
        <taxon>Myida</taxon>
        <taxon>Dreissenoidea</taxon>
        <taxon>Dreissenidae</taxon>
        <taxon>Dreissena</taxon>
    </lineage>
</organism>
<dbReference type="AlphaFoldDB" id="A0A9D4FGR8"/>
<gene>
    <name evidence="1" type="ORF">DPMN_152392</name>
</gene>
<protein>
    <submittedName>
        <fullName evidence="1">Uncharacterized protein</fullName>
    </submittedName>
</protein>
<sequence>MGPYVFTGFVPLSVNPKHGTQGWKVNGNEVTFTNCDGKLNSYFAVLLNANKADYTLNNGWKNSLMYAWYELATPVSDLLPEAIFSPDYDIHHGGCGGYSIGKTETDVTGVTIGQRFSKCEYWYNVLKFNKCITVNITITSYQYGSTL</sequence>
<comment type="caution">
    <text evidence="1">The sequence shown here is derived from an EMBL/GenBank/DDBJ whole genome shotgun (WGS) entry which is preliminary data.</text>
</comment>
<reference evidence="1" key="1">
    <citation type="journal article" date="2019" name="bioRxiv">
        <title>The Genome of the Zebra Mussel, Dreissena polymorpha: A Resource for Invasive Species Research.</title>
        <authorList>
            <person name="McCartney M.A."/>
            <person name="Auch B."/>
            <person name="Kono T."/>
            <person name="Mallez S."/>
            <person name="Zhang Y."/>
            <person name="Obille A."/>
            <person name="Becker A."/>
            <person name="Abrahante J.E."/>
            <person name="Garbe J."/>
            <person name="Badalamenti J.P."/>
            <person name="Herman A."/>
            <person name="Mangelson H."/>
            <person name="Liachko I."/>
            <person name="Sullivan S."/>
            <person name="Sone E.D."/>
            <person name="Koren S."/>
            <person name="Silverstein K.A.T."/>
            <person name="Beckman K.B."/>
            <person name="Gohl D.M."/>
        </authorList>
    </citation>
    <scope>NUCLEOTIDE SEQUENCE</scope>
    <source>
        <strain evidence="1">Duluth1</strain>
        <tissue evidence="1">Whole animal</tissue>
    </source>
</reference>
<keyword evidence="2" id="KW-1185">Reference proteome</keyword>
<dbReference type="Proteomes" id="UP000828390">
    <property type="component" value="Unassembled WGS sequence"/>
</dbReference>
<reference evidence="1" key="2">
    <citation type="submission" date="2020-11" db="EMBL/GenBank/DDBJ databases">
        <authorList>
            <person name="McCartney M.A."/>
            <person name="Auch B."/>
            <person name="Kono T."/>
            <person name="Mallez S."/>
            <person name="Becker A."/>
            <person name="Gohl D.M."/>
            <person name="Silverstein K.A.T."/>
            <person name="Koren S."/>
            <person name="Bechman K.B."/>
            <person name="Herman A."/>
            <person name="Abrahante J.E."/>
            <person name="Garbe J."/>
        </authorList>
    </citation>
    <scope>NUCLEOTIDE SEQUENCE</scope>
    <source>
        <strain evidence="1">Duluth1</strain>
        <tissue evidence="1">Whole animal</tissue>
    </source>
</reference>
<evidence type="ECO:0000313" key="1">
    <source>
        <dbReference type="EMBL" id="KAH3798789.1"/>
    </source>
</evidence>
<evidence type="ECO:0000313" key="2">
    <source>
        <dbReference type="Proteomes" id="UP000828390"/>
    </source>
</evidence>